<organism evidence="1 2">
    <name type="scientific">Aspergillus violaceofuscus (strain CBS 115571)</name>
    <dbReference type="NCBI Taxonomy" id="1450538"/>
    <lineage>
        <taxon>Eukaryota</taxon>
        <taxon>Fungi</taxon>
        <taxon>Dikarya</taxon>
        <taxon>Ascomycota</taxon>
        <taxon>Pezizomycotina</taxon>
        <taxon>Eurotiomycetes</taxon>
        <taxon>Eurotiomycetidae</taxon>
        <taxon>Eurotiales</taxon>
        <taxon>Aspergillaceae</taxon>
        <taxon>Aspergillus</taxon>
    </lineage>
</organism>
<evidence type="ECO:0000313" key="2">
    <source>
        <dbReference type="Proteomes" id="UP000249829"/>
    </source>
</evidence>
<proteinExistence type="predicted"/>
<dbReference type="AlphaFoldDB" id="A0A2V5GT59"/>
<evidence type="ECO:0000313" key="1">
    <source>
        <dbReference type="EMBL" id="PYI14308.1"/>
    </source>
</evidence>
<keyword evidence="2" id="KW-1185">Reference proteome</keyword>
<reference evidence="1 2" key="1">
    <citation type="submission" date="2018-02" db="EMBL/GenBank/DDBJ databases">
        <title>The genomes of Aspergillus section Nigri reveals drivers in fungal speciation.</title>
        <authorList>
            <consortium name="DOE Joint Genome Institute"/>
            <person name="Vesth T.C."/>
            <person name="Nybo J."/>
            <person name="Theobald S."/>
            <person name="Brandl J."/>
            <person name="Frisvad J.C."/>
            <person name="Nielsen K.F."/>
            <person name="Lyhne E.K."/>
            <person name="Kogle M.E."/>
            <person name="Kuo A."/>
            <person name="Riley R."/>
            <person name="Clum A."/>
            <person name="Nolan M."/>
            <person name="Lipzen A."/>
            <person name="Salamov A."/>
            <person name="Henrissat B."/>
            <person name="Wiebenga A."/>
            <person name="De vries R.P."/>
            <person name="Grigoriev I.V."/>
            <person name="Mortensen U.H."/>
            <person name="Andersen M.R."/>
            <person name="Baker S.E."/>
        </authorList>
    </citation>
    <scope>NUCLEOTIDE SEQUENCE [LARGE SCALE GENOMIC DNA]</scope>
    <source>
        <strain evidence="1 2">CBS 115571</strain>
    </source>
</reference>
<sequence length="213" mass="24107">MLDEQAGDNMASRRTYHAARPNLEVCPSSVVSQLKRPTKMKVRVSLHASALATRPKTLMFRPRILRSDSWGLLLISKRKQFVADQLASAPSVEPIDLILRSHLEMSPWAESSKSSGGAREIMARHSIRARTTLQYHSRRPQQKSPPSLLAQCHTQSRGNYLMYMRIRLQCGTQWGYGGPRAPHAVRTGPNLDRYNQSLLLQVSPHPTQRNQPH</sequence>
<name>A0A2V5GT59_ASPV1</name>
<dbReference type="EMBL" id="KZ825215">
    <property type="protein sequence ID" value="PYI14308.1"/>
    <property type="molecule type" value="Genomic_DNA"/>
</dbReference>
<accession>A0A2V5GT59</accession>
<gene>
    <name evidence="1" type="ORF">BO99DRAFT_26497</name>
</gene>
<dbReference type="Proteomes" id="UP000249829">
    <property type="component" value="Unassembled WGS sequence"/>
</dbReference>
<protein>
    <submittedName>
        <fullName evidence="1">Uncharacterized protein</fullName>
    </submittedName>
</protein>